<dbReference type="InterPro" id="IPR006170">
    <property type="entry name" value="PBP/GOBP"/>
</dbReference>
<gene>
    <name evidence="6" type="primary">K109</name>
</gene>
<keyword evidence="4" id="KW-0800">Toxin</keyword>
<evidence type="ECO:0000256" key="3">
    <source>
        <dbReference type="ARBA" id="ARBA00022525"/>
    </source>
</evidence>
<dbReference type="AlphaFoldDB" id="Q06K32"/>
<evidence type="ECO:0000313" key="6">
    <source>
        <dbReference type="EMBL" id="ABI20192.1"/>
    </source>
</evidence>
<organism evidence="6">
    <name type="scientific">Phlebotomus duboscqi</name>
    <name type="common">Sandfly</name>
    <dbReference type="NCBI Taxonomy" id="37738"/>
    <lineage>
        <taxon>Eukaryota</taxon>
        <taxon>Metazoa</taxon>
        <taxon>Ecdysozoa</taxon>
        <taxon>Arthropoda</taxon>
        <taxon>Hexapoda</taxon>
        <taxon>Insecta</taxon>
        <taxon>Pterygota</taxon>
        <taxon>Neoptera</taxon>
        <taxon>Endopterygota</taxon>
        <taxon>Diptera</taxon>
        <taxon>Nematocera</taxon>
        <taxon>Psychodoidea</taxon>
        <taxon>Psychodidae</taxon>
        <taxon>Phlebotomus</taxon>
        <taxon>Phlebotomus</taxon>
    </lineage>
</organism>
<dbReference type="Gene3D" id="1.10.238.20">
    <property type="entry name" value="Pheromone/general odorant binding protein domain"/>
    <property type="match status" value="1"/>
</dbReference>
<feature type="chain" id="PRO_5004165273" evidence="5">
    <location>
        <begin position="21"/>
        <end position="141"/>
    </location>
</feature>
<proteinExistence type="evidence at transcript level"/>
<reference evidence="6" key="1">
    <citation type="journal article" date="2006" name="BMC Genomics">
        <title>High degree of conservancy among secreted salivary gland proteins from two geographically distant Phlebotomus duboscqi sandflies populations (Mali and Kenya).</title>
        <authorList>
            <person name="Kato H."/>
            <person name="Anderson J.M."/>
            <person name="Kamhawi S."/>
            <person name="Oliveira F."/>
            <person name="Lawyer P.G."/>
            <person name="Pham V.M."/>
            <person name="Sangare C.S."/>
            <person name="Samake S."/>
            <person name="Sissoko I."/>
            <person name="Garfield M."/>
            <person name="Sigutova L."/>
            <person name="Volf P."/>
            <person name="Doumbia S."/>
            <person name="Valenzuela J.G."/>
        </authorList>
    </citation>
    <scope>NUCLEOTIDE SEQUENCE</scope>
</reference>
<dbReference type="SUPFAM" id="SSF47565">
    <property type="entry name" value="Insect pheromone/odorant-binding proteins"/>
    <property type="match status" value="1"/>
</dbReference>
<dbReference type="Pfam" id="PF01395">
    <property type="entry name" value="PBP_GOBP"/>
    <property type="match status" value="1"/>
</dbReference>
<accession>Q06K32</accession>
<dbReference type="InterPro" id="IPR036728">
    <property type="entry name" value="PBP_GOBP_sf"/>
</dbReference>
<evidence type="ECO:0000256" key="5">
    <source>
        <dbReference type="SAM" id="SignalP"/>
    </source>
</evidence>
<evidence type="ECO:0000256" key="1">
    <source>
        <dbReference type="ARBA" id="ARBA00004613"/>
    </source>
</evidence>
<keyword evidence="5" id="KW-0732">Signal</keyword>
<comment type="similarity">
    <text evidence="2">Belongs to the PBP/GOBP family.</text>
</comment>
<evidence type="ECO:0000256" key="2">
    <source>
        <dbReference type="ARBA" id="ARBA00008098"/>
    </source>
</evidence>
<sequence>MKYFVVALISAVVFIGICHATNPSLKCREESRAKGLKESCTLHCQYKAYGFVNDKFEIKKKHRNKLAEFLINGNVVDSNKRKKLDNLLQKCLTETKEKHEDEDPSCYITFDYYICINKDHDLIDHRNFILAITALDKTIHI</sequence>
<protein>
    <submittedName>
        <fullName evidence="6">14.2 kDa salivary protein</fullName>
    </submittedName>
</protein>
<name>Q06K32_PHLDU</name>
<feature type="signal peptide" evidence="5">
    <location>
        <begin position="1"/>
        <end position="20"/>
    </location>
</feature>
<comment type="subcellular location">
    <subcellularLocation>
        <location evidence="1">Secreted</location>
    </subcellularLocation>
</comment>
<dbReference type="EMBL" id="DQ835387">
    <property type="protein sequence ID" value="ABI20192.1"/>
    <property type="molecule type" value="mRNA"/>
</dbReference>
<dbReference type="GO" id="GO:0090729">
    <property type="term" value="F:toxin activity"/>
    <property type="evidence" value="ECO:0007669"/>
    <property type="project" value="UniProtKB-KW"/>
</dbReference>
<evidence type="ECO:0000256" key="4">
    <source>
        <dbReference type="ARBA" id="ARBA00022656"/>
    </source>
</evidence>
<keyword evidence="3" id="KW-0964">Secreted</keyword>
<dbReference type="GO" id="GO:0005549">
    <property type="term" value="F:odorant binding"/>
    <property type="evidence" value="ECO:0007669"/>
    <property type="project" value="InterPro"/>
</dbReference>
<dbReference type="GO" id="GO:0005576">
    <property type="term" value="C:extracellular region"/>
    <property type="evidence" value="ECO:0007669"/>
    <property type="project" value="UniProtKB-SubCell"/>
</dbReference>